<gene>
    <name evidence="2" type="ORF">EET67_09800</name>
</gene>
<dbReference type="GO" id="GO:0005524">
    <property type="term" value="F:ATP binding"/>
    <property type="evidence" value="ECO:0007669"/>
    <property type="project" value="InterPro"/>
</dbReference>
<protein>
    <recommendedName>
        <fullName evidence="1">Chromosomal replication initiator DnaA C-terminal domain-containing protein</fullName>
    </recommendedName>
</protein>
<dbReference type="SUPFAM" id="SSF48295">
    <property type="entry name" value="TrpR-like"/>
    <property type="match status" value="1"/>
</dbReference>
<dbReference type="RefSeq" id="WP_128626772.1">
    <property type="nucleotide sequence ID" value="NZ_RKST01000008.1"/>
</dbReference>
<dbReference type="Pfam" id="PF08299">
    <property type="entry name" value="Bac_DnaA_C"/>
    <property type="match status" value="1"/>
</dbReference>
<keyword evidence="3" id="KW-1185">Reference proteome</keyword>
<name>A0A432V6W3_9HYPH</name>
<dbReference type="Gene3D" id="1.10.1750.10">
    <property type="match status" value="1"/>
</dbReference>
<reference evidence="2 3" key="1">
    <citation type="submission" date="2018-11" db="EMBL/GenBank/DDBJ databases">
        <title>Pseudaminobacter arsenicus sp. nov., an arsenic-resistant bacterium isolated from arsenic-rich aquifers.</title>
        <authorList>
            <person name="Mu Y."/>
        </authorList>
    </citation>
    <scope>NUCLEOTIDE SEQUENCE [LARGE SCALE GENOMIC DNA]</scope>
    <source>
        <strain evidence="2 3">CB3</strain>
    </source>
</reference>
<feature type="domain" description="Chromosomal replication initiator DnaA C-terminal" evidence="1">
    <location>
        <begin position="92"/>
        <end position="161"/>
    </location>
</feature>
<dbReference type="OrthoDB" id="5293895at2"/>
<dbReference type="Proteomes" id="UP000281647">
    <property type="component" value="Unassembled WGS sequence"/>
</dbReference>
<sequence>MSEPALRQLDKGLPRISMYLPEKVVAAVTPKPVPVQKPVHPARELRLLLADARADREAAARLLAEARVEAQTIIDQARARAGAANDDAPLPCVADIQRKVAERHGFSVATLLGAGRSEALVVARYEAIALAHAARPDLSSAALGRLFRRDHTIILRALKKTGAR</sequence>
<dbReference type="AlphaFoldDB" id="A0A432V6W3"/>
<evidence type="ECO:0000313" key="2">
    <source>
        <dbReference type="EMBL" id="RUM97901.1"/>
    </source>
</evidence>
<organism evidence="2 3">
    <name type="scientific">Borborobacter arsenicus</name>
    <dbReference type="NCBI Taxonomy" id="1851146"/>
    <lineage>
        <taxon>Bacteria</taxon>
        <taxon>Pseudomonadati</taxon>
        <taxon>Pseudomonadota</taxon>
        <taxon>Alphaproteobacteria</taxon>
        <taxon>Hyphomicrobiales</taxon>
        <taxon>Phyllobacteriaceae</taxon>
        <taxon>Borborobacter</taxon>
    </lineage>
</organism>
<evidence type="ECO:0000259" key="1">
    <source>
        <dbReference type="SMART" id="SM00760"/>
    </source>
</evidence>
<comment type="caution">
    <text evidence="2">The sequence shown here is derived from an EMBL/GenBank/DDBJ whole genome shotgun (WGS) entry which is preliminary data.</text>
</comment>
<dbReference type="GO" id="GO:0043565">
    <property type="term" value="F:sequence-specific DNA binding"/>
    <property type="evidence" value="ECO:0007669"/>
    <property type="project" value="InterPro"/>
</dbReference>
<dbReference type="GO" id="GO:0006270">
    <property type="term" value="P:DNA replication initiation"/>
    <property type="evidence" value="ECO:0007669"/>
    <property type="project" value="InterPro"/>
</dbReference>
<dbReference type="EMBL" id="RKST01000008">
    <property type="protein sequence ID" value="RUM97901.1"/>
    <property type="molecule type" value="Genomic_DNA"/>
</dbReference>
<accession>A0A432V6W3</accession>
<evidence type="ECO:0000313" key="3">
    <source>
        <dbReference type="Proteomes" id="UP000281647"/>
    </source>
</evidence>
<dbReference type="SMART" id="SM00760">
    <property type="entry name" value="Bac_DnaA_C"/>
    <property type="match status" value="1"/>
</dbReference>
<proteinExistence type="predicted"/>
<dbReference type="InterPro" id="IPR010921">
    <property type="entry name" value="Trp_repressor/repl_initiator"/>
</dbReference>
<dbReference type="GO" id="GO:0006275">
    <property type="term" value="P:regulation of DNA replication"/>
    <property type="evidence" value="ECO:0007669"/>
    <property type="project" value="InterPro"/>
</dbReference>
<dbReference type="InterPro" id="IPR013159">
    <property type="entry name" value="DnaA_C"/>
</dbReference>